<feature type="binding site" evidence="5">
    <location>
        <position position="143"/>
    </location>
    <ligand>
        <name>S-adenosyl-L-methionine</name>
        <dbReference type="ChEBI" id="CHEBI:59789"/>
    </ligand>
</feature>
<dbReference type="AlphaFoldDB" id="A0A3D9L7H6"/>
<evidence type="ECO:0000256" key="4">
    <source>
        <dbReference type="ARBA" id="ARBA00048391"/>
    </source>
</evidence>
<dbReference type="InterPro" id="IPR040758">
    <property type="entry name" value="PrmC_N"/>
</dbReference>
<dbReference type="GO" id="GO:0032259">
    <property type="term" value="P:methylation"/>
    <property type="evidence" value="ECO:0007669"/>
    <property type="project" value="UniProtKB-KW"/>
</dbReference>
<dbReference type="EC" id="2.1.1.297" evidence="5"/>
<dbReference type="InterPro" id="IPR004556">
    <property type="entry name" value="HemK-like"/>
</dbReference>
<dbReference type="SUPFAM" id="SSF53335">
    <property type="entry name" value="S-adenosyl-L-methionine-dependent methyltransferases"/>
    <property type="match status" value="1"/>
</dbReference>
<proteinExistence type="inferred from homology"/>
<feature type="domain" description="Release factor glutamine methyltransferase N-terminal" evidence="7">
    <location>
        <begin position="18"/>
        <end position="74"/>
    </location>
</feature>
<evidence type="ECO:0000256" key="5">
    <source>
        <dbReference type="HAMAP-Rule" id="MF_02126"/>
    </source>
</evidence>
<organism evidence="8 9">
    <name type="scientific">Marinoscillum furvescens DSM 4134</name>
    <dbReference type="NCBI Taxonomy" id="1122208"/>
    <lineage>
        <taxon>Bacteria</taxon>
        <taxon>Pseudomonadati</taxon>
        <taxon>Bacteroidota</taxon>
        <taxon>Cytophagia</taxon>
        <taxon>Cytophagales</taxon>
        <taxon>Reichenbachiellaceae</taxon>
        <taxon>Marinoscillum</taxon>
    </lineage>
</organism>
<sequence>MSAIYKESVAQLTPILGAGEAESSISILLEDAFGISRLDRLMQPNTELSAADLSRLQSAIQRLANHEPVQHIIGFCYFLGRRYKVSPDTLVPRPETEELVMHIVENYRTAHEPIKILDVGSGSGCIAISLDLLIQQAEVTGWDISPKALEIARHNALNLDSSASFELKDALKDLPFRSLDIIVSNPPYIPEKEQLEMHKNVTDFDPPLALFVPDHDPLLFYRAIGQMGRKTLVAGGKLFFEIHENFGPETRDLLASMGYQEVEIRLDLQGKDRIVAATNPPRP</sequence>
<dbReference type="InterPro" id="IPR002052">
    <property type="entry name" value="DNA_methylase_N6_adenine_CS"/>
</dbReference>
<evidence type="ECO:0000256" key="2">
    <source>
        <dbReference type="ARBA" id="ARBA00022679"/>
    </source>
</evidence>
<dbReference type="Pfam" id="PF17827">
    <property type="entry name" value="PrmC_N"/>
    <property type="match status" value="1"/>
</dbReference>
<protein>
    <recommendedName>
        <fullName evidence="5">Release factor glutamine methyltransferase</fullName>
        <shortName evidence="5">RF MTase</shortName>
        <ecNumber evidence="5">2.1.1.297</ecNumber>
    </recommendedName>
    <alternativeName>
        <fullName evidence="5">N5-glutamine methyltransferase PrmC</fullName>
    </alternativeName>
    <alternativeName>
        <fullName evidence="5">Protein-(glutamine-N5) MTase PrmC</fullName>
    </alternativeName>
    <alternativeName>
        <fullName evidence="5">Protein-glutamine N-methyltransferase PrmC</fullName>
    </alternativeName>
</protein>
<dbReference type="PANTHER" id="PTHR18895">
    <property type="entry name" value="HEMK METHYLTRANSFERASE"/>
    <property type="match status" value="1"/>
</dbReference>
<comment type="caution">
    <text evidence="5">Lacks conserved residue(s) required for the propagation of feature annotation.</text>
</comment>
<evidence type="ECO:0000259" key="6">
    <source>
        <dbReference type="Pfam" id="PF05175"/>
    </source>
</evidence>
<dbReference type="HAMAP" id="MF_02126">
    <property type="entry name" value="RF_methyltr_PrmC"/>
    <property type="match status" value="1"/>
</dbReference>
<comment type="caution">
    <text evidence="8">The sequence shown here is derived from an EMBL/GenBank/DDBJ whole genome shotgun (WGS) entry which is preliminary data.</text>
</comment>
<dbReference type="Gene3D" id="1.10.8.10">
    <property type="entry name" value="DNA helicase RuvA subunit, C-terminal domain"/>
    <property type="match status" value="1"/>
</dbReference>
<keyword evidence="2 5" id="KW-0808">Transferase</keyword>
<dbReference type="InterPro" id="IPR007848">
    <property type="entry name" value="Small_mtfrase_dom"/>
</dbReference>
<reference evidence="8 9" key="1">
    <citation type="submission" date="2018-07" db="EMBL/GenBank/DDBJ databases">
        <title>Genomic Encyclopedia of Type Strains, Phase IV (KMG-IV): sequencing the most valuable type-strain genomes for metagenomic binning, comparative biology and taxonomic classification.</title>
        <authorList>
            <person name="Goeker M."/>
        </authorList>
    </citation>
    <scope>NUCLEOTIDE SEQUENCE [LARGE SCALE GENOMIC DNA]</scope>
    <source>
        <strain evidence="8 9">DSM 4134</strain>
    </source>
</reference>
<comment type="catalytic activity">
    <reaction evidence="4 5">
        <text>L-glutaminyl-[peptide chain release factor] + S-adenosyl-L-methionine = N(5)-methyl-L-glutaminyl-[peptide chain release factor] + S-adenosyl-L-homocysteine + H(+)</text>
        <dbReference type="Rhea" id="RHEA:42896"/>
        <dbReference type="Rhea" id="RHEA-COMP:10271"/>
        <dbReference type="Rhea" id="RHEA-COMP:10272"/>
        <dbReference type="ChEBI" id="CHEBI:15378"/>
        <dbReference type="ChEBI" id="CHEBI:30011"/>
        <dbReference type="ChEBI" id="CHEBI:57856"/>
        <dbReference type="ChEBI" id="CHEBI:59789"/>
        <dbReference type="ChEBI" id="CHEBI:61891"/>
        <dbReference type="EC" id="2.1.1.297"/>
    </reaction>
</comment>
<feature type="binding site" evidence="5">
    <location>
        <begin position="120"/>
        <end position="124"/>
    </location>
    <ligand>
        <name>S-adenosyl-L-methionine</name>
        <dbReference type="ChEBI" id="CHEBI:59789"/>
    </ligand>
</feature>
<dbReference type="CDD" id="cd02440">
    <property type="entry name" value="AdoMet_MTases"/>
    <property type="match status" value="1"/>
</dbReference>
<dbReference type="NCBIfam" id="TIGR00536">
    <property type="entry name" value="hemK_fam"/>
    <property type="match status" value="1"/>
</dbReference>
<dbReference type="InterPro" id="IPR019874">
    <property type="entry name" value="RF_methyltr_PrmC"/>
</dbReference>
<keyword evidence="3 5" id="KW-0949">S-adenosyl-L-methionine</keyword>
<dbReference type="InterPro" id="IPR050320">
    <property type="entry name" value="N5-glutamine_MTase"/>
</dbReference>
<evidence type="ECO:0000256" key="1">
    <source>
        <dbReference type="ARBA" id="ARBA00022603"/>
    </source>
</evidence>
<dbReference type="GO" id="GO:0003676">
    <property type="term" value="F:nucleic acid binding"/>
    <property type="evidence" value="ECO:0007669"/>
    <property type="project" value="InterPro"/>
</dbReference>
<name>A0A3D9L7H6_MARFU</name>
<evidence type="ECO:0000259" key="7">
    <source>
        <dbReference type="Pfam" id="PF17827"/>
    </source>
</evidence>
<keyword evidence="9" id="KW-1185">Reference proteome</keyword>
<dbReference type="Pfam" id="PF05175">
    <property type="entry name" value="MTS"/>
    <property type="match status" value="1"/>
</dbReference>
<feature type="binding site" evidence="5">
    <location>
        <position position="185"/>
    </location>
    <ligand>
        <name>S-adenosyl-L-methionine</name>
        <dbReference type="ChEBI" id="CHEBI:59789"/>
    </ligand>
</feature>
<comment type="similarity">
    <text evidence="5">Belongs to the protein N5-glutamine methyltransferase family. PrmC subfamily.</text>
</comment>
<evidence type="ECO:0000256" key="3">
    <source>
        <dbReference type="ARBA" id="ARBA00022691"/>
    </source>
</evidence>
<accession>A0A3D9L7H6</accession>
<dbReference type="EMBL" id="QREG01000003">
    <property type="protein sequence ID" value="REE01609.1"/>
    <property type="molecule type" value="Genomic_DNA"/>
</dbReference>
<dbReference type="PANTHER" id="PTHR18895:SF74">
    <property type="entry name" value="MTRF1L RELEASE FACTOR GLUTAMINE METHYLTRANSFERASE"/>
    <property type="match status" value="1"/>
</dbReference>
<dbReference type="InterPro" id="IPR029063">
    <property type="entry name" value="SAM-dependent_MTases_sf"/>
</dbReference>
<keyword evidence="1 5" id="KW-0489">Methyltransferase</keyword>
<comment type="function">
    <text evidence="5">Methylates the class 1 translation termination release factors RF1/PrfA and RF2/PrfB on the glutamine residue of the universally conserved GGQ motif.</text>
</comment>
<evidence type="ECO:0000313" key="9">
    <source>
        <dbReference type="Proteomes" id="UP000256779"/>
    </source>
</evidence>
<dbReference type="Proteomes" id="UP000256779">
    <property type="component" value="Unassembled WGS sequence"/>
</dbReference>
<dbReference type="Gene3D" id="3.40.50.150">
    <property type="entry name" value="Vaccinia Virus protein VP39"/>
    <property type="match status" value="1"/>
</dbReference>
<dbReference type="NCBIfam" id="TIGR03534">
    <property type="entry name" value="RF_mod_PrmC"/>
    <property type="match status" value="1"/>
</dbReference>
<feature type="binding site" evidence="5">
    <location>
        <begin position="185"/>
        <end position="188"/>
    </location>
    <ligand>
        <name>substrate</name>
    </ligand>
</feature>
<dbReference type="GO" id="GO:0102559">
    <property type="term" value="F:peptide chain release factor N(5)-glutamine methyltransferase activity"/>
    <property type="evidence" value="ECO:0007669"/>
    <property type="project" value="UniProtKB-EC"/>
</dbReference>
<gene>
    <name evidence="5" type="primary">prmC</name>
    <name evidence="8" type="ORF">C7460_103125</name>
</gene>
<feature type="domain" description="Methyltransferase small" evidence="6">
    <location>
        <begin position="112"/>
        <end position="193"/>
    </location>
</feature>
<evidence type="ECO:0000313" key="8">
    <source>
        <dbReference type="EMBL" id="REE01609.1"/>
    </source>
</evidence>
<dbReference type="PROSITE" id="PS00092">
    <property type="entry name" value="N6_MTASE"/>
    <property type="match status" value="1"/>
</dbReference>